<proteinExistence type="predicted"/>
<keyword evidence="2" id="KW-1185">Reference proteome</keyword>
<gene>
    <name evidence="1" type="ORF">PAECIP111893_01773</name>
</gene>
<reference evidence="1" key="1">
    <citation type="submission" date="2022-01" db="EMBL/GenBank/DDBJ databases">
        <authorList>
            <person name="Criscuolo A."/>
        </authorList>
    </citation>
    <scope>NUCLEOTIDE SEQUENCE</scope>
    <source>
        <strain evidence="1">CIP111893</strain>
    </source>
</reference>
<name>A0ABN8G739_9BACL</name>
<organism evidence="1 2">
    <name type="scientific">Paenibacillus plantiphilus</name>
    <dbReference type="NCBI Taxonomy" id="2905650"/>
    <lineage>
        <taxon>Bacteria</taxon>
        <taxon>Bacillati</taxon>
        <taxon>Bacillota</taxon>
        <taxon>Bacilli</taxon>
        <taxon>Bacillales</taxon>
        <taxon>Paenibacillaceae</taxon>
        <taxon>Paenibacillus</taxon>
    </lineage>
</organism>
<protein>
    <recommendedName>
        <fullName evidence="3">DJ-1/PfpI family protein</fullName>
    </recommendedName>
</protein>
<dbReference type="Proteomes" id="UP000838686">
    <property type="component" value="Unassembled WGS sequence"/>
</dbReference>
<comment type="caution">
    <text evidence="1">The sequence shown here is derived from an EMBL/GenBank/DDBJ whole genome shotgun (WGS) entry which is preliminary data.</text>
</comment>
<accession>A0ABN8G739</accession>
<evidence type="ECO:0000313" key="2">
    <source>
        <dbReference type="Proteomes" id="UP000838686"/>
    </source>
</evidence>
<dbReference type="EMBL" id="CAKMMF010000007">
    <property type="protein sequence ID" value="CAH1201928.1"/>
    <property type="molecule type" value="Genomic_DNA"/>
</dbReference>
<evidence type="ECO:0008006" key="3">
    <source>
        <dbReference type="Google" id="ProtNLM"/>
    </source>
</evidence>
<evidence type="ECO:0000313" key="1">
    <source>
        <dbReference type="EMBL" id="CAH1201928.1"/>
    </source>
</evidence>
<sequence length="44" mass="5061">MKMAFVLFDGMTTLDLTGFFEAVTWIGIPMDYPYYVVNAQPPIR</sequence>
<dbReference type="RefSeq" id="WP_290370339.1">
    <property type="nucleotide sequence ID" value="NZ_CAKMMF010000007.1"/>
</dbReference>